<dbReference type="STRING" id="504832.OCA5_c11350"/>
<accession>F8BUA2</accession>
<dbReference type="OrthoDB" id="9798754at2"/>
<feature type="domain" description="DUF559" evidence="1">
    <location>
        <begin position="11"/>
        <end position="117"/>
    </location>
</feature>
<evidence type="ECO:0000313" key="3">
    <source>
        <dbReference type="Proteomes" id="UP000007730"/>
    </source>
</evidence>
<dbReference type="InterPro" id="IPR011335">
    <property type="entry name" value="Restrct_endonuc-II-like"/>
</dbReference>
<reference evidence="2 3" key="1">
    <citation type="journal article" date="2011" name="J. Bacteriol.">
        <title>Complete genome sequences of the chemolithoautotrophic Oligotropha carboxidovorans strains OM4 and OM5.</title>
        <authorList>
            <person name="Volland S."/>
            <person name="Rachinger M."/>
            <person name="Strittmatter A."/>
            <person name="Daniel R."/>
            <person name="Gottschalk G."/>
            <person name="Meyer O."/>
        </authorList>
    </citation>
    <scope>NUCLEOTIDE SEQUENCE [LARGE SCALE GENOMIC DNA]</scope>
    <source>
        <strain evidence="3">ATCC 49405 / DSM 1227 / KCTC 32145 / OM5</strain>
    </source>
</reference>
<dbReference type="Proteomes" id="UP000007730">
    <property type="component" value="Chromosome"/>
</dbReference>
<dbReference type="Pfam" id="PF04480">
    <property type="entry name" value="DUF559"/>
    <property type="match status" value="1"/>
</dbReference>
<sequence length="137" mass="15583">MVRKTVSDFKRRTAKRLRANVTGAEALLWHHLRHLDVQGSHFRRQVAIGPYIADFASLSVKLVIEVDGSQHGTDEGLRRDGERTRWLNDEGYRVLRFWNNDVMNKTTAVLEMIRQAIDATPPRLLLAGDPPPQGEGE</sequence>
<dbReference type="EMBL" id="CP002826">
    <property type="protein sequence ID" value="AEI05854.1"/>
    <property type="molecule type" value="Genomic_DNA"/>
</dbReference>
<dbReference type="HOGENOM" id="CLU_107928_0_2_5"/>
<proteinExistence type="predicted"/>
<evidence type="ECO:0000313" key="2">
    <source>
        <dbReference type="EMBL" id="AEI05854.1"/>
    </source>
</evidence>
<dbReference type="RefSeq" id="WP_013912936.1">
    <property type="nucleotide sequence ID" value="NC_011386.1"/>
</dbReference>
<dbReference type="AlphaFoldDB" id="F8BUA2"/>
<dbReference type="Gene3D" id="3.40.960.10">
    <property type="entry name" value="VSR Endonuclease"/>
    <property type="match status" value="1"/>
</dbReference>
<organism evidence="2 3">
    <name type="scientific">Afipia carboxidovorans (strain ATCC 49405 / DSM 1227 / KCTC 32145 / OM5)</name>
    <name type="common">Oligotropha carboxidovorans</name>
    <dbReference type="NCBI Taxonomy" id="504832"/>
    <lineage>
        <taxon>Bacteria</taxon>
        <taxon>Pseudomonadati</taxon>
        <taxon>Pseudomonadota</taxon>
        <taxon>Alphaproteobacteria</taxon>
        <taxon>Hyphomicrobiales</taxon>
        <taxon>Nitrobacteraceae</taxon>
        <taxon>Afipia</taxon>
    </lineage>
</organism>
<keyword evidence="3" id="KW-1185">Reference proteome</keyword>
<dbReference type="KEGG" id="ocg:OCA5_c11350"/>
<dbReference type="InterPro" id="IPR007569">
    <property type="entry name" value="DUF559"/>
</dbReference>
<evidence type="ECO:0000259" key="1">
    <source>
        <dbReference type="Pfam" id="PF04480"/>
    </source>
</evidence>
<name>F8BUA2_AFIC5</name>
<dbReference type="SUPFAM" id="SSF52980">
    <property type="entry name" value="Restriction endonuclease-like"/>
    <property type="match status" value="1"/>
</dbReference>
<dbReference type="InterPro" id="IPR047216">
    <property type="entry name" value="Endonuclease_DUF559_bact"/>
</dbReference>
<dbReference type="CDD" id="cd01038">
    <property type="entry name" value="Endonuclease_DUF559"/>
    <property type="match status" value="1"/>
</dbReference>
<protein>
    <recommendedName>
        <fullName evidence="1">DUF559 domain-containing protein</fullName>
    </recommendedName>
</protein>
<dbReference type="PANTHER" id="PTHR38590">
    <property type="entry name" value="BLL0828 PROTEIN"/>
    <property type="match status" value="1"/>
</dbReference>
<gene>
    <name evidence="2" type="ordered locus">OCA5_c11350</name>
</gene>
<dbReference type="PANTHER" id="PTHR38590:SF1">
    <property type="entry name" value="BLL0828 PROTEIN"/>
    <property type="match status" value="1"/>
</dbReference>